<dbReference type="SUPFAM" id="SSF55804">
    <property type="entry name" value="Phoshotransferase/anion transport protein"/>
    <property type="match status" value="1"/>
</dbReference>
<dbReference type="InterPro" id="IPR016152">
    <property type="entry name" value="PTrfase/Anion_transptr"/>
</dbReference>
<dbReference type="Gene3D" id="3.40.930.10">
    <property type="entry name" value="Mannitol-specific EII, Chain A"/>
    <property type="match status" value="1"/>
</dbReference>
<dbReference type="RefSeq" id="WP_027313826.1">
    <property type="nucleotide sequence ID" value="NZ_JAUESS010000005.1"/>
</dbReference>
<sequence length="150" mass="16073">MQLESILSEGCTLNGAAWGSKKRVLEQASSLLASQYPNLDLDDIFNGLIGRERLGSTGLGDGIAIPHCRLEGCEQVIGALIHLAEPVDFDARDGQPVDLVFVLIAPEQAHDSHLQALASVASLMQSADNRARLRRADSDSHLYRTAVGLA</sequence>
<gene>
    <name evidence="2" type="primary">ptsN</name>
    <name evidence="2" type="ORF">ACFFLH_04970</name>
</gene>
<dbReference type="PROSITE" id="PS00372">
    <property type="entry name" value="PTS_EIIA_TYPE_2_HIS"/>
    <property type="match status" value="1"/>
</dbReference>
<dbReference type="InterPro" id="IPR006320">
    <property type="entry name" value="PTS_Nitro_regul"/>
</dbReference>
<keyword evidence="3" id="KW-1185">Reference proteome</keyword>
<dbReference type="PROSITE" id="PS51094">
    <property type="entry name" value="PTS_EIIA_TYPE_2"/>
    <property type="match status" value="1"/>
</dbReference>
<name>A0ABV5Z901_9GAMM</name>
<dbReference type="EMBL" id="JBHLZN010000001">
    <property type="protein sequence ID" value="MFB9885759.1"/>
    <property type="molecule type" value="Genomic_DNA"/>
</dbReference>
<evidence type="ECO:0000313" key="3">
    <source>
        <dbReference type="Proteomes" id="UP001589628"/>
    </source>
</evidence>
<dbReference type="PANTHER" id="PTHR47738">
    <property type="entry name" value="PTS SYSTEM FRUCTOSE-LIKE EIIA COMPONENT-RELATED"/>
    <property type="match status" value="1"/>
</dbReference>
<dbReference type="Proteomes" id="UP001589628">
    <property type="component" value="Unassembled WGS sequence"/>
</dbReference>
<evidence type="ECO:0000259" key="1">
    <source>
        <dbReference type="PROSITE" id="PS51094"/>
    </source>
</evidence>
<evidence type="ECO:0000313" key="2">
    <source>
        <dbReference type="EMBL" id="MFB9885759.1"/>
    </source>
</evidence>
<dbReference type="Pfam" id="PF00359">
    <property type="entry name" value="PTS_EIIA_2"/>
    <property type="match status" value="1"/>
</dbReference>
<reference evidence="2 3" key="1">
    <citation type="submission" date="2024-09" db="EMBL/GenBank/DDBJ databases">
        <authorList>
            <person name="Sun Q."/>
            <person name="Mori K."/>
        </authorList>
    </citation>
    <scope>NUCLEOTIDE SEQUENCE [LARGE SCALE GENOMIC DNA]</scope>
    <source>
        <strain evidence="2 3">ATCC 51285</strain>
    </source>
</reference>
<dbReference type="InterPro" id="IPR051541">
    <property type="entry name" value="PTS_SugarTrans_NitroReg"/>
</dbReference>
<accession>A0ABV5Z901</accession>
<dbReference type="PANTHER" id="PTHR47738:SF1">
    <property type="entry name" value="NITROGEN REGULATORY PROTEIN"/>
    <property type="match status" value="1"/>
</dbReference>
<proteinExistence type="predicted"/>
<comment type="caution">
    <text evidence="2">The sequence shown here is derived from an EMBL/GenBank/DDBJ whole genome shotgun (WGS) entry which is preliminary data.</text>
</comment>
<dbReference type="InterPro" id="IPR002178">
    <property type="entry name" value="PTS_EIIA_type-2_dom"/>
</dbReference>
<protein>
    <submittedName>
        <fullName evidence="2">PTS IIA-like nitrogen regulatory protein PtsN</fullName>
    </submittedName>
</protein>
<organism evidence="2 3">
    <name type="scientific">Balneatrix alpica</name>
    <dbReference type="NCBI Taxonomy" id="75684"/>
    <lineage>
        <taxon>Bacteria</taxon>
        <taxon>Pseudomonadati</taxon>
        <taxon>Pseudomonadota</taxon>
        <taxon>Gammaproteobacteria</taxon>
        <taxon>Oceanospirillales</taxon>
        <taxon>Balneatrichaceae</taxon>
        <taxon>Balneatrix</taxon>
    </lineage>
</organism>
<feature type="domain" description="PTS EIIA type-2" evidence="1">
    <location>
        <begin position="4"/>
        <end position="149"/>
    </location>
</feature>
<dbReference type="CDD" id="cd00211">
    <property type="entry name" value="PTS_IIA_fru"/>
    <property type="match status" value="1"/>
</dbReference>
<dbReference type="NCBIfam" id="TIGR01419">
    <property type="entry name" value="nitro_reg_IIA"/>
    <property type="match status" value="1"/>
</dbReference>